<dbReference type="EMBL" id="ML991823">
    <property type="protein sequence ID" value="KAF2231712.1"/>
    <property type="molecule type" value="Genomic_DNA"/>
</dbReference>
<dbReference type="SUPFAM" id="SSF51430">
    <property type="entry name" value="NAD(P)-linked oxidoreductase"/>
    <property type="match status" value="1"/>
</dbReference>
<organism evidence="3 4">
    <name type="scientific">Viridothelium virens</name>
    <name type="common">Speckled blister lichen</name>
    <name type="synonym">Trypethelium virens</name>
    <dbReference type="NCBI Taxonomy" id="1048519"/>
    <lineage>
        <taxon>Eukaryota</taxon>
        <taxon>Fungi</taxon>
        <taxon>Dikarya</taxon>
        <taxon>Ascomycota</taxon>
        <taxon>Pezizomycotina</taxon>
        <taxon>Dothideomycetes</taxon>
        <taxon>Dothideomycetes incertae sedis</taxon>
        <taxon>Trypetheliales</taxon>
        <taxon>Trypetheliaceae</taxon>
        <taxon>Viridothelium</taxon>
    </lineage>
</organism>
<evidence type="ECO:0000259" key="2">
    <source>
        <dbReference type="Pfam" id="PF00248"/>
    </source>
</evidence>
<accession>A0A6A6H157</accession>
<dbReference type="InterPro" id="IPR020471">
    <property type="entry name" value="AKR"/>
</dbReference>
<dbReference type="Pfam" id="PF00248">
    <property type="entry name" value="Aldo_ket_red"/>
    <property type="match status" value="1"/>
</dbReference>
<dbReference type="PRINTS" id="PR00069">
    <property type="entry name" value="ALDKETRDTASE"/>
</dbReference>
<keyword evidence="1" id="KW-0560">Oxidoreductase</keyword>
<name>A0A6A6H157_VIRVR</name>
<dbReference type="CDD" id="cd19075">
    <property type="entry name" value="AKR_AKR7A1-5"/>
    <property type="match status" value="1"/>
</dbReference>
<dbReference type="AlphaFoldDB" id="A0A6A6H157"/>
<dbReference type="OrthoDB" id="2310150at2759"/>
<dbReference type="InterPro" id="IPR036812">
    <property type="entry name" value="NAD(P)_OxRdtase_dom_sf"/>
</dbReference>
<dbReference type="Proteomes" id="UP000800092">
    <property type="component" value="Unassembled WGS sequence"/>
</dbReference>
<keyword evidence="4" id="KW-1185">Reference proteome</keyword>
<sequence length="371" mass="41657">MPLLMQRAKPRVILGLMTIGPETGGGARITSLDEYKRILSTFQSRGYNEIDTARSYVNGKQESFTAQAKWKDRGLALATKVYPTPSGNHKPNVLREKFETSLKELGTDCVDIFYLHAADRSVPFEETLECVNQFHKEGKFVQLGLSNFAAFEVAEVVMTCKAHGWVTPSVYQGMYNAVTRGIEPELLPCLKRYGIPYVAYNPIAGGLFSGKYDFSDPSKIPDSGRYSDAVGRMGTMYRKRYFHSPTFDAFKSLTECRVLEKHNLSMVETALRWCVWHSDLDMGRLKEDGGVDKNAGYGDDGVIIGISSHEQLEQNLTDLEKGPLPEEVVKMLDQAWAIAKPSSPNYWHLDLKYTYDTRTALFGPQSKESSL</sequence>
<dbReference type="PANTHER" id="PTHR43364">
    <property type="entry name" value="NADH-SPECIFIC METHYLGLYOXAL REDUCTASE-RELATED"/>
    <property type="match status" value="1"/>
</dbReference>
<protein>
    <submittedName>
        <fullName evidence="3">Aflatoxin B1 aldehyde reductase member 3</fullName>
    </submittedName>
</protein>
<dbReference type="InterPro" id="IPR023210">
    <property type="entry name" value="NADP_OxRdtase_dom"/>
</dbReference>
<dbReference type="InterPro" id="IPR050523">
    <property type="entry name" value="AKR_Detox_Biosynth"/>
</dbReference>
<evidence type="ECO:0000313" key="4">
    <source>
        <dbReference type="Proteomes" id="UP000800092"/>
    </source>
</evidence>
<feature type="domain" description="NADP-dependent oxidoreductase" evidence="2">
    <location>
        <begin position="12"/>
        <end position="336"/>
    </location>
</feature>
<gene>
    <name evidence="3" type="ORF">EV356DRAFT_506540</name>
</gene>
<evidence type="ECO:0000313" key="3">
    <source>
        <dbReference type="EMBL" id="KAF2231712.1"/>
    </source>
</evidence>
<evidence type="ECO:0000256" key="1">
    <source>
        <dbReference type="ARBA" id="ARBA00023002"/>
    </source>
</evidence>
<reference evidence="3" key="1">
    <citation type="journal article" date="2020" name="Stud. Mycol.">
        <title>101 Dothideomycetes genomes: a test case for predicting lifestyles and emergence of pathogens.</title>
        <authorList>
            <person name="Haridas S."/>
            <person name="Albert R."/>
            <person name="Binder M."/>
            <person name="Bloem J."/>
            <person name="Labutti K."/>
            <person name="Salamov A."/>
            <person name="Andreopoulos B."/>
            <person name="Baker S."/>
            <person name="Barry K."/>
            <person name="Bills G."/>
            <person name="Bluhm B."/>
            <person name="Cannon C."/>
            <person name="Castanera R."/>
            <person name="Culley D."/>
            <person name="Daum C."/>
            <person name="Ezra D."/>
            <person name="Gonzalez J."/>
            <person name="Henrissat B."/>
            <person name="Kuo A."/>
            <person name="Liang C."/>
            <person name="Lipzen A."/>
            <person name="Lutzoni F."/>
            <person name="Magnuson J."/>
            <person name="Mondo S."/>
            <person name="Nolan M."/>
            <person name="Ohm R."/>
            <person name="Pangilinan J."/>
            <person name="Park H.-J."/>
            <person name="Ramirez L."/>
            <person name="Alfaro M."/>
            <person name="Sun H."/>
            <person name="Tritt A."/>
            <person name="Yoshinaga Y."/>
            <person name="Zwiers L.-H."/>
            <person name="Turgeon B."/>
            <person name="Goodwin S."/>
            <person name="Spatafora J."/>
            <person name="Crous P."/>
            <person name="Grigoriev I."/>
        </authorList>
    </citation>
    <scope>NUCLEOTIDE SEQUENCE</scope>
    <source>
        <strain evidence="3">Tuck. ex Michener</strain>
    </source>
</reference>
<dbReference type="Gene3D" id="3.20.20.100">
    <property type="entry name" value="NADP-dependent oxidoreductase domain"/>
    <property type="match status" value="1"/>
</dbReference>
<proteinExistence type="predicted"/>
<dbReference type="GO" id="GO:0016491">
    <property type="term" value="F:oxidoreductase activity"/>
    <property type="evidence" value="ECO:0007669"/>
    <property type="project" value="UniProtKB-KW"/>
</dbReference>
<dbReference type="PANTHER" id="PTHR43364:SF4">
    <property type="entry name" value="NAD(P)-LINKED OXIDOREDUCTASE SUPERFAMILY PROTEIN"/>
    <property type="match status" value="1"/>
</dbReference>